<organism evidence="2 3">
    <name type="scientific">Streptomyces filamentosus</name>
    <name type="common">Streptomyces roseosporus</name>
    <dbReference type="NCBI Taxonomy" id="67294"/>
    <lineage>
        <taxon>Bacteria</taxon>
        <taxon>Bacillati</taxon>
        <taxon>Actinomycetota</taxon>
        <taxon>Actinomycetes</taxon>
        <taxon>Kitasatosporales</taxon>
        <taxon>Streptomycetaceae</taxon>
        <taxon>Streptomyces</taxon>
    </lineage>
</organism>
<feature type="compositionally biased region" description="Basic and acidic residues" evidence="1">
    <location>
        <begin position="106"/>
        <end position="117"/>
    </location>
</feature>
<comment type="caution">
    <text evidence="2">The sequence shown here is derived from an EMBL/GenBank/DDBJ whole genome shotgun (WGS) entry which is preliminary data.</text>
</comment>
<gene>
    <name evidence="2" type="ORF">GCM10017667_00010</name>
</gene>
<reference evidence="2" key="1">
    <citation type="journal article" date="2014" name="Int. J. Syst. Evol. Microbiol.">
        <title>Complete genome sequence of Corynebacterium casei LMG S-19264T (=DSM 44701T), isolated from a smear-ripened cheese.</title>
        <authorList>
            <consortium name="US DOE Joint Genome Institute (JGI-PGF)"/>
            <person name="Walter F."/>
            <person name="Albersmeier A."/>
            <person name="Kalinowski J."/>
            <person name="Ruckert C."/>
        </authorList>
    </citation>
    <scope>NUCLEOTIDE SEQUENCE</scope>
    <source>
        <strain evidence="2">JCM 4122</strain>
    </source>
</reference>
<evidence type="ECO:0000256" key="1">
    <source>
        <dbReference type="SAM" id="MobiDB-lite"/>
    </source>
</evidence>
<protein>
    <submittedName>
        <fullName evidence="2">Uncharacterized protein</fullName>
    </submittedName>
</protein>
<name>A0A919B9G1_STRFL</name>
<reference evidence="2" key="2">
    <citation type="submission" date="2020-09" db="EMBL/GenBank/DDBJ databases">
        <authorList>
            <person name="Sun Q."/>
            <person name="Ohkuma M."/>
        </authorList>
    </citation>
    <scope>NUCLEOTIDE SEQUENCE</scope>
    <source>
        <strain evidence="2">JCM 4122</strain>
    </source>
</reference>
<proteinExistence type="predicted"/>
<feature type="region of interest" description="Disordered" evidence="1">
    <location>
        <begin position="261"/>
        <end position="293"/>
    </location>
</feature>
<dbReference type="RefSeq" id="WP_190040377.1">
    <property type="nucleotide sequence ID" value="NZ_BNBE01000001.1"/>
</dbReference>
<keyword evidence="3" id="KW-1185">Reference proteome</keyword>
<dbReference type="EMBL" id="BNBE01000001">
    <property type="protein sequence ID" value="GHF76874.1"/>
    <property type="molecule type" value="Genomic_DNA"/>
</dbReference>
<sequence>MAEKDTRTYIRVHDGLPDHPKIIAAGGEAGWLYICGLSYCSRQLTDGVIPKGLVPRLTDSSNSEALASALLRVGLWHGFDHDCPRCPPAPADSYVVHDYVVHQRSHSEVKALSEKRAAAGRKGGRRSGEVRRAASAAEANGEASASAKPKQPRSKTEADTEAEAEVVKRTTRTPSESSEPLRHDVERVCRHLAAAIEKGGDPRPQITKKWRTDMRRLIDVDGITPDQAIAAIDWAHASDFWNAHILSPAKLRDKFTTLRRQAANEQRRHHPSGPQTANRDMTDEEIRNASTFG</sequence>
<evidence type="ECO:0000313" key="3">
    <source>
        <dbReference type="Proteomes" id="UP000632849"/>
    </source>
</evidence>
<dbReference type="AlphaFoldDB" id="A0A919B9G1"/>
<feature type="compositionally biased region" description="Low complexity" evidence="1">
    <location>
        <begin position="133"/>
        <end position="147"/>
    </location>
</feature>
<accession>A0A919B9G1</accession>
<feature type="region of interest" description="Disordered" evidence="1">
    <location>
        <begin position="106"/>
        <end position="184"/>
    </location>
</feature>
<evidence type="ECO:0000313" key="2">
    <source>
        <dbReference type="EMBL" id="GHF76874.1"/>
    </source>
</evidence>
<dbReference type="Proteomes" id="UP000632849">
    <property type="component" value="Unassembled WGS sequence"/>
</dbReference>